<sequence>MYVSWQRRLPNSKKMVMWSTTKGSKVQSPTEETGCATAYSLCSKGVTLDAVNVCCIVHDHCFEHSDYDA</sequence>
<dbReference type="InterPro" id="IPR036444">
    <property type="entry name" value="PLipase_A2_dom_sf"/>
</dbReference>
<protein>
    <submittedName>
        <fullName evidence="4">Uncharacterized protein</fullName>
    </submittedName>
</protein>
<evidence type="ECO:0000313" key="3">
    <source>
        <dbReference type="Proteomes" id="UP000887563"/>
    </source>
</evidence>
<dbReference type="WBParaSite" id="Minc3s09375g43151">
    <property type="protein sequence ID" value="Minc3s09375g43151"/>
    <property type="gene ID" value="Minc3s09375g43151"/>
</dbReference>
<evidence type="ECO:0000256" key="2">
    <source>
        <dbReference type="ARBA" id="ARBA00022525"/>
    </source>
</evidence>
<accession>A0A914NT45</accession>
<dbReference type="GO" id="GO:0004623">
    <property type="term" value="F:phospholipase A2 activity"/>
    <property type="evidence" value="ECO:0007669"/>
    <property type="project" value="InterPro"/>
</dbReference>
<dbReference type="InterPro" id="IPR033113">
    <property type="entry name" value="PLA2_histidine"/>
</dbReference>
<dbReference type="PROSITE" id="PS00118">
    <property type="entry name" value="PA2_HIS"/>
    <property type="match status" value="1"/>
</dbReference>
<evidence type="ECO:0000313" key="4">
    <source>
        <dbReference type="WBParaSite" id="Minc3s09375g43151"/>
    </source>
</evidence>
<dbReference type="GO" id="GO:0050482">
    <property type="term" value="P:arachidonate secretion"/>
    <property type="evidence" value="ECO:0007669"/>
    <property type="project" value="InterPro"/>
</dbReference>
<dbReference type="GO" id="GO:0005576">
    <property type="term" value="C:extracellular region"/>
    <property type="evidence" value="ECO:0007669"/>
    <property type="project" value="UniProtKB-SubCell"/>
</dbReference>
<dbReference type="AlphaFoldDB" id="A0A914NT45"/>
<keyword evidence="2" id="KW-0964">Secreted</keyword>
<organism evidence="3 4">
    <name type="scientific">Meloidogyne incognita</name>
    <name type="common">Southern root-knot nematode worm</name>
    <name type="synonym">Oxyuris incognita</name>
    <dbReference type="NCBI Taxonomy" id="6306"/>
    <lineage>
        <taxon>Eukaryota</taxon>
        <taxon>Metazoa</taxon>
        <taxon>Ecdysozoa</taxon>
        <taxon>Nematoda</taxon>
        <taxon>Chromadorea</taxon>
        <taxon>Rhabditida</taxon>
        <taxon>Tylenchina</taxon>
        <taxon>Tylenchomorpha</taxon>
        <taxon>Tylenchoidea</taxon>
        <taxon>Meloidogynidae</taxon>
        <taxon>Meloidogyninae</taxon>
        <taxon>Meloidogyne</taxon>
        <taxon>Meloidogyne incognita group</taxon>
    </lineage>
</organism>
<dbReference type="Proteomes" id="UP000887563">
    <property type="component" value="Unplaced"/>
</dbReference>
<proteinExistence type="predicted"/>
<evidence type="ECO:0000256" key="1">
    <source>
        <dbReference type="ARBA" id="ARBA00004613"/>
    </source>
</evidence>
<reference evidence="4" key="1">
    <citation type="submission" date="2022-11" db="UniProtKB">
        <authorList>
            <consortium name="WormBaseParasite"/>
        </authorList>
    </citation>
    <scope>IDENTIFICATION</scope>
</reference>
<name>A0A914NT45_MELIC</name>
<dbReference type="GO" id="GO:0006644">
    <property type="term" value="P:phospholipid metabolic process"/>
    <property type="evidence" value="ECO:0007669"/>
    <property type="project" value="InterPro"/>
</dbReference>
<keyword evidence="3" id="KW-1185">Reference proteome</keyword>
<comment type="subcellular location">
    <subcellularLocation>
        <location evidence="1">Secreted</location>
    </subcellularLocation>
</comment>
<dbReference type="SUPFAM" id="SSF48619">
    <property type="entry name" value="Phospholipase A2, PLA2"/>
    <property type="match status" value="1"/>
</dbReference>